<name>A0A4V3WFL8_9BACL</name>
<dbReference type="OrthoDB" id="9782855at2"/>
<dbReference type="Gene3D" id="3.40.50.150">
    <property type="entry name" value="Vaccinia Virus protein VP39"/>
    <property type="match status" value="1"/>
</dbReference>
<sequence length="312" mass="36261">MSEVRVSHEYERFWEEEGTRIIDCKSCGFIHVDPIPTKEDLLDFYSKKYFTEVKPFRYEAVDEQFVAEKLGRIPKNGTYRGIYNRVSKLLPQGNAEPLSMLDIGCGNDLLSRFFANHNWQANVIEPNQDAAAYLRKFGITVYERFADELKGIGLRDISFVNIQFVLEHIANPIDLLTQVYEAMAPGGIIRVCVPNDFSAGQMAYQEYYQEKLRWVVRPDHINYFSFSSLSGLLRRCGFEEKYRTTNFPLEFLLLGGQNYYADEDAKKLVNPFVKQFQQAFAKTGRWNKLTKLYESLAEIEMGRSVFMFAVKR</sequence>
<comment type="caution">
    <text evidence="1">The sequence shown here is derived from an EMBL/GenBank/DDBJ whole genome shotgun (WGS) entry which is preliminary data.</text>
</comment>
<keyword evidence="1" id="KW-0808">Transferase</keyword>
<dbReference type="EMBL" id="SSOB01000010">
    <property type="protein sequence ID" value="THF80782.1"/>
    <property type="molecule type" value="Genomic_DNA"/>
</dbReference>
<dbReference type="AlphaFoldDB" id="A0A4V3WFL8"/>
<dbReference type="Proteomes" id="UP000310636">
    <property type="component" value="Unassembled WGS sequence"/>
</dbReference>
<evidence type="ECO:0000313" key="1">
    <source>
        <dbReference type="EMBL" id="THF80782.1"/>
    </source>
</evidence>
<dbReference type="Pfam" id="PF13489">
    <property type="entry name" value="Methyltransf_23"/>
    <property type="match status" value="1"/>
</dbReference>
<dbReference type="SUPFAM" id="SSF53335">
    <property type="entry name" value="S-adenosyl-L-methionine-dependent methyltransferases"/>
    <property type="match status" value="1"/>
</dbReference>
<dbReference type="InterPro" id="IPR029063">
    <property type="entry name" value="SAM-dependent_MTases_sf"/>
</dbReference>
<keyword evidence="1" id="KW-0489">Methyltransferase</keyword>
<protein>
    <submittedName>
        <fullName evidence="1">Class I SAM-dependent methyltransferase</fullName>
    </submittedName>
</protein>
<proteinExistence type="predicted"/>
<gene>
    <name evidence="1" type="ORF">E6C55_09870</name>
</gene>
<dbReference type="GO" id="GO:0032259">
    <property type="term" value="P:methylation"/>
    <property type="evidence" value="ECO:0007669"/>
    <property type="project" value="UniProtKB-KW"/>
</dbReference>
<dbReference type="GO" id="GO:0008168">
    <property type="term" value="F:methyltransferase activity"/>
    <property type="evidence" value="ECO:0007669"/>
    <property type="project" value="UniProtKB-KW"/>
</dbReference>
<evidence type="ECO:0000313" key="2">
    <source>
        <dbReference type="Proteomes" id="UP000310636"/>
    </source>
</evidence>
<organism evidence="1 2">
    <name type="scientific">Cohnella fermenti</name>
    <dbReference type="NCBI Taxonomy" id="2565925"/>
    <lineage>
        <taxon>Bacteria</taxon>
        <taxon>Bacillati</taxon>
        <taxon>Bacillota</taxon>
        <taxon>Bacilli</taxon>
        <taxon>Bacillales</taxon>
        <taxon>Paenibacillaceae</taxon>
        <taxon>Cohnella</taxon>
    </lineage>
</organism>
<accession>A0A4V3WFL8</accession>
<dbReference type="RefSeq" id="WP_136369621.1">
    <property type="nucleotide sequence ID" value="NZ_SSOB01000010.1"/>
</dbReference>
<keyword evidence="2" id="KW-1185">Reference proteome</keyword>
<reference evidence="1 2" key="1">
    <citation type="submission" date="2019-04" db="EMBL/GenBank/DDBJ databases">
        <title>Cohnella sp. nov. isolated from preserved vegetables.</title>
        <authorList>
            <person name="Lin S.-Y."/>
            <person name="Hung M.-H."/>
            <person name="Young C.-C."/>
        </authorList>
    </citation>
    <scope>NUCLEOTIDE SEQUENCE [LARGE SCALE GENOMIC DNA]</scope>
    <source>
        <strain evidence="1 2">CC-MHH1044</strain>
    </source>
</reference>